<dbReference type="AlphaFoldDB" id="A0A1W6ZJL1"/>
<protein>
    <recommendedName>
        <fullName evidence="3">histidine kinase</fullName>
        <ecNumber evidence="3">2.7.13.3</ecNumber>
    </recommendedName>
</protein>
<evidence type="ECO:0000256" key="6">
    <source>
        <dbReference type="ARBA" id="ARBA00022692"/>
    </source>
</evidence>
<dbReference type="Gene3D" id="1.10.287.130">
    <property type="match status" value="1"/>
</dbReference>
<dbReference type="PANTHER" id="PTHR45436">
    <property type="entry name" value="SENSOR HISTIDINE KINASE YKOH"/>
    <property type="match status" value="1"/>
</dbReference>
<evidence type="ECO:0000256" key="9">
    <source>
        <dbReference type="ARBA" id="ARBA00023012"/>
    </source>
</evidence>
<dbReference type="Pfam" id="PF08521">
    <property type="entry name" value="2CSK_N"/>
    <property type="match status" value="1"/>
</dbReference>
<keyword evidence="15" id="KW-1185">Reference proteome</keyword>
<dbReference type="SUPFAM" id="SSF47384">
    <property type="entry name" value="Homodimeric domain of signal transducing histidine kinase"/>
    <property type="match status" value="1"/>
</dbReference>
<dbReference type="GO" id="GO:0000155">
    <property type="term" value="F:phosphorelay sensor kinase activity"/>
    <property type="evidence" value="ECO:0007669"/>
    <property type="project" value="InterPro"/>
</dbReference>
<dbReference type="InterPro" id="IPR003660">
    <property type="entry name" value="HAMP_dom"/>
</dbReference>
<keyword evidence="5" id="KW-0808">Transferase</keyword>
<evidence type="ECO:0000313" key="15">
    <source>
        <dbReference type="Proteomes" id="UP000194161"/>
    </source>
</evidence>
<evidence type="ECO:0000256" key="5">
    <source>
        <dbReference type="ARBA" id="ARBA00022679"/>
    </source>
</evidence>
<dbReference type="OrthoDB" id="8554694at2"/>
<dbReference type="CDD" id="cd00075">
    <property type="entry name" value="HATPase"/>
    <property type="match status" value="1"/>
</dbReference>
<feature type="domain" description="Histidine kinase" evidence="12">
    <location>
        <begin position="259"/>
        <end position="490"/>
    </location>
</feature>
<dbReference type="PANTHER" id="PTHR45436:SF1">
    <property type="entry name" value="SENSOR PROTEIN QSEC"/>
    <property type="match status" value="1"/>
</dbReference>
<dbReference type="EMBL" id="CP021111">
    <property type="protein sequence ID" value="ARP97566.1"/>
    <property type="molecule type" value="Genomic_DNA"/>
</dbReference>
<dbReference type="SUPFAM" id="SSF55874">
    <property type="entry name" value="ATPase domain of HSP90 chaperone/DNA topoisomerase II/histidine kinase"/>
    <property type="match status" value="1"/>
</dbReference>
<keyword evidence="7 14" id="KW-0418">Kinase</keyword>
<evidence type="ECO:0000259" key="12">
    <source>
        <dbReference type="PROSITE" id="PS50109"/>
    </source>
</evidence>
<feature type="domain" description="HAMP" evidence="13">
    <location>
        <begin position="199"/>
        <end position="251"/>
    </location>
</feature>
<gene>
    <name evidence="14" type="ORF">CAL15_20145</name>
</gene>
<dbReference type="PROSITE" id="PS50109">
    <property type="entry name" value="HIS_KIN"/>
    <property type="match status" value="1"/>
</dbReference>
<comment type="subcellular location">
    <subcellularLocation>
        <location evidence="2">Membrane</location>
    </subcellularLocation>
</comment>
<feature type="transmembrane region" description="Helical" evidence="11">
    <location>
        <begin position="6"/>
        <end position="25"/>
    </location>
</feature>
<evidence type="ECO:0000256" key="11">
    <source>
        <dbReference type="SAM" id="Phobius"/>
    </source>
</evidence>
<dbReference type="InterPro" id="IPR036890">
    <property type="entry name" value="HATPase_C_sf"/>
</dbReference>
<organism evidence="14 15">
    <name type="scientific">Bordetella genomosp. 13</name>
    <dbReference type="NCBI Taxonomy" id="463040"/>
    <lineage>
        <taxon>Bacteria</taxon>
        <taxon>Pseudomonadati</taxon>
        <taxon>Pseudomonadota</taxon>
        <taxon>Betaproteobacteria</taxon>
        <taxon>Burkholderiales</taxon>
        <taxon>Alcaligenaceae</taxon>
        <taxon>Bordetella</taxon>
    </lineage>
</organism>
<dbReference type="SMART" id="SM00387">
    <property type="entry name" value="HATPase_c"/>
    <property type="match status" value="1"/>
</dbReference>
<dbReference type="RefSeq" id="WP_086081211.1">
    <property type="nucleotide sequence ID" value="NZ_CP021111.1"/>
</dbReference>
<comment type="catalytic activity">
    <reaction evidence="1">
        <text>ATP + protein L-histidine = ADP + protein N-phospho-L-histidine.</text>
        <dbReference type="EC" id="2.7.13.3"/>
    </reaction>
</comment>
<dbReference type="PRINTS" id="PR00344">
    <property type="entry name" value="BCTRLSENSOR"/>
</dbReference>
<evidence type="ECO:0000256" key="8">
    <source>
        <dbReference type="ARBA" id="ARBA00022989"/>
    </source>
</evidence>
<name>A0A1W6ZJL1_9BORD</name>
<dbReference type="Pfam" id="PF02518">
    <property type="entry name" value="HATPase_c"/>
    <property type="match status" value="1"/>
</dbReference>
<dbReference type="InterPro" id="IPR003594">
    <property type="entry name" value="HATPase_dom"/>
</dbReference>
<dbReference type="InterPro" id="IPR003661">
    <property type="entry name" value="HisK_dim/P_dom"/>
</dbReference>
<dbReference type="STRING" id="463040.CAL15_20145"/>
<dbReference type="GO" id="GO:0005886">
    <property type="term" value="C:plasma membrane"/>
    <property type="evidence" value="ECO:0007669"/>
    <property type="project" value="TreeGrafter"/>
</dbReference>
<keyword evidence="9" id="KW-0902">Two-component regulatory system</keyword>
<keyword evidence="6 11" id="KW-0812">Transmembrane</keyword>
<dbReference type="PROSITE" id="PS50885">
    <property type="entry name" value="HAMP"/>
    <property type="match status" value="1"/>
</dbReference>
<dbReference type="Proteomes" id="UP000194161">
    <property type="component" value="Chromosome"/>
</dbReference>
<dbReference type="Pfam" id="PF00512">
    <property type="entry name" value="HisKA"/>
    <property type="match status" value="1"/>
</dbReference>
<reference evidence="14 15" key="1">
    <citation type="submission" date="2017-05" db="EMBL/GenBank/DDBJ databases">
        <title>Complete and WGS of Bordetella genogroups.</title>
        <authorList>
            <person name="Spilker T."/>
            <person name="LiPuma J."/>
        </authorList>
    </citation>
    <scope>NUCLEOTIDE SEQUENCE [LARGE SCALE GENOMIC DNA]</scope>
    <source>
        <strain evidence="14 15">AU7206</strain>
    </source>
</reference>
<sequence length="501" mass="55119">MPGVRAVLITLLMPGVILLLVIDSWNDYRTLASITNEAYDSALLEPARVLESSVEFAPDGTLHVATPLYAQVMLESRAGLRKYFRIEEIDPPVEGGKGGAPPGPGRTLGGMPEMPRLPYWPKGDGEPLFFDAVYRNDPVRAVAVLRDLYYRGQHRQVLVVVAESIGKRQYAEESAQRQEILRDARMLALVAILVWWGVIWALRPLVRLRNDVRARRPDDLTPLDSSRVPSEVAPLVEAVNHHIARYRRILDEQSQFLADASHQLRTPLAIMLTQAQYALREPDPVRAQEGLRAIVDQLGRTRRLTEQLLSLAHASQAESTPRQRLDLNDAAREVVLQHLPLAHERQQDLGWVDARGDHPDASDDENDAVPVWGNQEELHEAVSNLVHNAIRYAPAGASITVSVVRDADRAEVIVSDNGPGIAPALRKRAFARFDRVGADRSSSVSGSGLGLSIARAYARRNDGDIVLRDGEPNAAGGCGLAAVLWMPLLKDAPSAPELANS</sequence>
<evidence type="ECO:0000259" key="13">
    <source>
        <dbReference type="PROSITE" id="PS50885"/>
    </source>
</evidence>
<feature type="transmembrane region" description="Helical" evidence="11">
    <location>
        <begin position="186"/>
        <end position="206"/>
    </location>
</feature>
<keyword evidence="4" id="KW-0597">Phosphoprotein</keyword>
<dbReference type="InterPro" id="IPR005467">
    <property type="entry name" value="His_kinase_dom"/>
</dbReference>
<evidence type="ECO:0000256" key="10">
    <source>
        <dbReference type="ARBA" id="ARBA00023136"/>
    </source>
</evidence>
<evidence type="ECO:0000256" key="2">
    <source>
        <dbReference type="ARBA" id="ARBA00004370"/>
    </source>
</evidence>
<dbReference type="Gene3D" id="3.30.565.10">
    <property type="entry name" value="Histidine kinase-like ATPase, C-terminal domain"/>
    <property type="match status" value="1"/>
</dbReference>
<dbReference type="EC" id="2.7.13.3" evidence="3"/>
<dbReference type="InterPro" id="IPR050428">
    <property type="entry name" value="TCS_sensor_his_kinase"/>
</dbReference>
<keyword evidence="10 11" id="KW-0472">Membrane</keyword>
<proteinExistence type="predicted"/>
<evidence type="ECO:0000313" key="14">
    <source>
        <dbReference type="EMBL" id="ARP97566.1"/>
    </source>
</evidence>
<dbReference type="CDD" id="cd00082">
    <property type="entry name" value="HisKA"/>
    <property type="match status" value="1"/>
</dbReference>
<accession>A0A1W6ZJL1</accession>
<dbReference type="InterPro" id="IPR013727">
    <property type="entry name" value="2CSK_N"/>
</dbReference>
<evidence type="ECO:0000256" key="1">
    <source>
        <dbReference type="ARBA" id="ARBA00000085"/>
    </source>
</evidence>
<keyword evidence="8 11" id="KW-1133">Transmembrane helix</keyword>
<dbReference type="InterPro" id="IPR036097">
    <property type="entry name" value="HisK_dim/P_sf"/>
</dbReference>
<dbReference type="SMART" id="SM00388">
    <property type="entry name" value="HisKA"/>
    <property type="match status" value="1"/>
</dbReference>
<evidence type="ECO:0000256" key="7">
    <source>
        <dbReference type="ARBA" id="ARBA00022777"/>
    </source>
</evidence>
<evidence type="ECO:0000256" key="3">
    <source>
        <dbReference type="ARBA" id="ARBA00012438"/>
    </source>
</evidence>
<dbReference type="InterPro" id="IPR004358">
    <property type="entry name" value="Sig_transdc_His_kin-like_C"/>
</dbReference>
<dbReference type="KEGG" id="bgm:CAL15_20145"/>
<evidence type="ECO:0000256" key="4">
    <source>
        <dbReference type="ARBA" id="ARBA00022553"/>
    </source>
</evidence>